<gene>
    <name evidence="2" type="ORF">CDA63_12765</name>
</gene>
<dbReference type="Proteomes" id="UP000197277">
    <property type="component" value="Unassembled WGS sequence"/>
</dbReference>
<dbReference type="Gene3D" id="2.60.40.10">
    <property type="entry name" value="Immunoglobulins"/>
    <property type="match status" value="1"/>
</dbReference>
<dbReference type="InterPro" id="IPR014756">
    <property type="entry name" value="Ig_E-set"/>
</dbReference>
<dbReference type="InterPro" id="IPR002909">
    <property type="entry name" value="IPT_dom"/>
</dbReference>
<comment type="caution">
    <text evidence="2">The sequence shown here is derived from an EMBL/GenBank/DDBJ whole genome shotgun (WGS) entry which is preliminary data.</text>
</comment>
<dbReference type="Pfam" id="PF00932">
    <property type="entry name" value="LTD"/>
    <property type="match status" value="1"/>
</dbReference>
<dbReference type="InterPro" id="IPR036415">
    <property type="entry name" value="Lamin_tail_dom_sf"/>
</dbReference>
<proteinExistence type="predicted"/>
<organism evidence="2 3">
    <name type="scientific">Hymenobacter amundsenii</name>
    <dbReference type="NCBI Taxonomy" id="2006685"/>
    <lineage>
        <taxon>Bacteria</taxon>
        <taxon>Pseudomonadati</taxon>
        <taxon>Bacteroidota</taxon>
        <taxon>Cytophagia</taxon>
        <taxon>Cytophagales</taxon>
        <taxon>Hymenobacteraceae</taxon>
        <taxon>Hymenobacter</taxon>
    </lineage>
</organism>
<dbReference type="Pfam" id="PF01833">
    <property type="entry name" value="TIG"/>
    <property type="match status" value="1"/>
</dbReference>
<feature type="domain" description="LTD" evidence="1">
    <location>
        <begin position="302"/>
        <end position="441"/>
    </location>
</feature>
<evidence type="ECO:0000313" key="3">
    <source>
        <dbReference type="Proteomes" id="UP000197277"/>
    </source>
</evidence>
<keyword evidence="3" id="KW-1185">Reference proteome</keyword>
<dbReference type="InterPro" id="IPR001322">
    <property type="entry name" value="Lamin_tail_dom"/>
</dbReference>
<evidence type="ECO:0000313" key="2">
    <source>
        <dbReference type="EMBL" id="OWP62775.1"/>
    </source>
</evidence>
<dbReference type="InterPro" id="IPR013783">
    <property type="entry name" value="Ig-like_fold"/>
</dbReference>
<name>A0A246FJM6_9BACT</name>
<protein>
    <recommendedName>
        <fullName evidence="1">LTD domain-containing protein</fullName>
    </recommendedName>
</protein>
<dbReference type="CDD" id="cd00102">
    <property type="entry name" value="IPT"/>
    <property type="match status" value="1"/>
</dbReference>
<dbReference type="AlphaFoldDB" id="A0A246FJM6"/>
<reference evidence="2 3" key="1">
    <citation type="submission" date="2017-06" db="EMBL/GenBank/DDBJ databases">
        <title>Hymenobacter amundsenii sp. nov. isolated from regoliths in Antarctica.</title>
        <authorList>
            <person name="Sedlacek I."/>
            <person name="Kralova S."/>
            <person name="Pantucek R."/>
            <person name="Svec P."/>
            <person name="Holochova P."/>
            <person name="Stankova E."/>
            <person name="Vrbovska V."/>
            <person name="Busse H.-J."/>
        </authorList>
    </citation>
    <scope>NUCLEOTIDE SEQUENCE [LARGE SCALE GENOMIC DNA]</scope>
    <source>
        <strain evidence="2 3">CCM 8682</strain>
    </source>
</reference>
<dbReference type="SUPFAM" id="SSF81296">
    <property type="entry name" value="E set domains"/>
    <property type="match status" value="1"/>
</dbReference>
<dbReference type="EMBL" id="NIRR01000020">
    <property type="protein sequence ID" value="OWP62775.1"/>
    <property type="molecule type" value="Genomic_DNA"/>
</dbReference>
<sequence>MKYLNFSYGSWAFRRLLVSLLLLLLLVPGIGWGQTNPTPHNLALGAYEFRGFNDATSTNYPVSLQGHSFTSEPDATTVSSPNADAALVAGGAVTSSNIRNEGANGVSVLGSGTNTIGAVTLGLNTTGRAQVLVSWVASVISPGGRANGLRLQYRLGQTGSFTEVADTKFEGNASGQSMLFNAIALPEAVNDQPVVQIRWLYYSLPGGGTRTRIGLDEVMVTSSVGPSVAAPTISSFTPVAGPVGTVVTINGTGFVKEVSVGFNGTDAIAVSVVSATQLRATVPAGSSTGPITVALGNKTSSSATNFTVESLVGRVVISQLYGGGGNVGATYKNDFVELYNRSAAAVSLAGWSVQYAAANNGTFSTVNSETLPATASIPAGSYFLLQLAGATGAIGASLPTPDFTGTTRLSASNGKIALASSNTLVTGPTSTNVVDFVGYGTSTQAEGGNSTGAIANASAAIRKANGCQDTNDNRADFDIKTPVPRNSATAVVLCNSPLPVELLTFGAERVMGGVRLRWVTAFERNSARFELQRSASGQVFQTIATVAGQGNTASHRNYTAQDRQPLPGVSYYRLHQVDTDGKEAYSAVVSLAASGEWQLYPDPASVELTLVAPVAIVNYRVISLAGRVVLVGEAPSGIAVLDVAALPAGVYQLEVTTAAGSQIRKFLKQ</sequence>
<dbReference type="SMART" id="SM00429">
    <property type="entry name" value="IPT"/>
    <property type="match status" value="1"/>
</dbReference>
<dbReference type="OrthoDB" id="863479at2"/>
<dbReference type="NCBIfam" id="TIGR04183">
    <property type="entry name" value="Por_Secre_tail"/>
    <property type="match status" value="1"/>
</dbReference>
<dbReference type="PROSITE" id="PS51841">
    <property type="entry name" value="LTD"/>
    <property type="match status" value="1"/>
</dbReference>
<accession>A0A246FJM6</accession>
<dbReference type="InterPro" id="IPR026444">
    <property type="entry name" value="Secre_tail"/>
</dbReference>
<dbReference type="RefSeq" id="WP_088464847.1">
    <property type="nucleotide sequence ID" value="NZ_NIRR01000020.1"/>
</dbReference>
<dbReference type="SUPFAM" id="SSF74853">
    <property type="entry name" value="Lamin A/C globular tail domain"/>
    <property type="match status" value="1"/>
</dbReference>
<evidence type="ECO:0000259" key="1">
    <source>
        <dbReference type="PROSITE" id="PS51841"/>
    </source>
</evidence>